<evidence type="ECO:0000256" key="11">
    <source>
        <dbReference type="ARBA" id="ARBA00047851"/>
    </source>
</evidence>
<dbReference type="Pfam" id="PF02581">
    <property type="entry name" value="TMP-TENI"/>
    <property type="match status" value="2"/>
</dbReference>
<dbReference type="PANTHER" id="PTHR20858">
    <property type="entry name" value="PHOSPHOMETHYLPYRIMIDINE KINASE"/>
    <property type="match status" value="1"/>
</dbReference>
<dbReference type="InterPro" id="IPR004399">
    <property type="entry name" value="HMP/HMP-P_kinase_dom"/>
</dbReference>
<dbReference type="HAMAP" id="MF_00097">
    <property type="entry name" value="TMP_synthase"/>
    <property type="match status" value="1"/>
</dbReference>
<feature type="binding site" evidence="13">
    <location>
        <begin position="472"/>
        <end position="476"/>
    </location>
    <ligand>
        <name>4-amino-2-methyl-5-(diphosphooxymethyl)pyrimidine</name>
        <dbReference type="ChEBI" id="CHEBI:57841"/>
    </ligand>
</feature>
<proteinExistence type="inferred from homology"/>
<feature type="binding site" evidence="13">
    <location>
        <position position="605"/>
    </location>
    <ligand>
        <name>2-[(2R,5Z)-2-carboxy-4-methylthiazol-5(2H)-ylidene]ethyl phosphate</name>
        <dbReference type="ChEBI" id="CHEBI:62899"/>
    </ligand>
</feature>
<comment type="caution">
    <text evidence="16">The sequence shown here is derived from an EMBL/GenBank/DDBJ whole genome shotgun (WGS) entry which is preliminary data.</text>
</comment>
<comment type="catalytic activity">
    <reaction evidence="11 13">
        <text>2-(2-carboxy-4-methylthiazol-5-yl)ethyl phosphate + 4-amino-2-methyl-5-(diphosphooxymethyl)pyrimidine + 2 H(+) = thiamine phosphate + CO2 + diphosphate</text>
        <dbReference type="Rhea" id="RHEA:47848"/>
        <dbReference type="ChEBI" id="CHEBI:15378"/>
        <dbReference type="ChEBI" id="CHEBI:16526"/>
        <dbReference type="ChEBI" id="CHEBI:33019"/>
        <dbReference type="ChEBI" id="CHEBI:37575"/>
        <dbReference type="ChEBI" id="CHEBI:57841"/>
        <dbReference type="ChEBI" id="CHEBI:62890"/>
        <dbReference type="EC" id="2.5.1.3"/>
    </reaction>
</comment>
<evidence type="ECO:0000256" key="8">
    <source>
        <dbReference type="ARBA" id="ARBA00022977"/>
    </source>
</evidence>
<dbReference type="InterPro" id="IPR029056">
    <property type="entry name" value="Ribokinase-like"/>
</dbReference>
<dbReference type="InterPro" id="IPR013785">
    <property type="entry name" value="Aldolase_TIM"/>
</dbReference>
<dbReference type="InterPro" id="IPR022998">
    <property type="entry name" value="ThiamineP_synth_TenI"/>
</dbReference>
<evidence type="ECO:0000256" key="10">
    <source>
        <dbReference type="ARBA" id="ARBA00047334"/>
    </source>
</evidence>
<keyword evidence="2 13" id="KW-0808">Transferase</keyword>
<dbReference type="GO" id="GO:0000287">
    <property type="term" value="F:magnesium ion binding"/>
    <property type="evidence" value="ECO:0007669"/>
    <property type="project" value="UniProtKB-UniRule"/>
</dbReference>
<dbReference type="GO" id="GO:0008902">
    <property type="term" value="F:hydroxymethylpyrimidine kinase activity"/>
    <property type="evidence" value="ECO:0007669"/>
    <property type="project" value="TreeGrafter"/>
</dbReference>
<dbReference type="GO" id="GO:0008972">
    <property type="term" value="F:phosphomethylpyrimidine kinase activity"/>
    <property type="evidence" value="ECO:0007669"/>
    <property type="project" value="InterPro"/>
</dbReference>
<dbReference type="InterPro" id="IPR036206">
    <property type="entry name" value="ThiamineP_synth_sf"/>
</dbReference>
<name>A0A9D1UZ60_9BACT</name>
<comment type="function">
    <text evidence="13">Condenses 4-methyl-5-(beta-hydroxyethyl)thiazole monophosphate (THZ-P) and 2-methyl-4-amino-5-hydroxymethyl pyrimidine pyrophosphate (HMP-PP) to form thiamine monophosphate (TMP).</text>
</comment>
<feature type="domain" description="Thiamine phosphate synthase/TenI" evidence="14">
    <location>
        <begin position="6"/>
        <end position="167"/>
    </location>
</feature>
<keyword evidence="6" id="KW-0067">ATP-binding</keyword>
<dbReference type="GO" id="GO:0005524">
    <property type="term" value="F:ATP binding"/>
    <property type="evidence" value="ECO:0007669"/>
    <property type="project" value="UniProtKB-KW"/>
</dbReference>
<dbReference type="PANTHER" id="PTHR20858:SF21">
    <property type="entry name" value="THIAMINE-PHOSPHATE SYNTHASE"/>
    <property type="match status" value="1"/>
</dbReference>
<dbReference type="Proteomes" id="UP000824202">
    <property type="component" value="Unassembled WGS sequence"/>
</dbReference>
<accession>A0A9D1UZ60</accession>
<keyword evidence="5" id="KW-0418">Kinase</keyword>
<evidence type="ECO:0000256" key="4">
    <source>
        <dbReference type="ARBA" id="ARBA00022741"/>
    </source>
</evidence>
<feature type="binding site" evidence="13">
    <location>
        <position position="504"/>
    </location>
    <ligand>
        <name>4-amino-2-methyl-5-(diphosphooxymethyl)pyrimidine</name>
        <dbReference type="ChEBI" id="CHEBI:57841"/>
    </ligand>
</feature>
<evidence type="ECO:0000313" key="17">
    <source>
        <dbReference type="Proteomes" id="UP000824202"/>
    </source>
</evidence>
<keyword evidence="8 13" id="KW-0784">Thiamine biosynthesis</keyword>
<dbReference type="NCBIfam" id="NF000736">
    <property type="entry name" value="PRK00043.2-3"/>
    <property type="match status" value="1"/>
</dbReference>
<dbReference type="NCBIfam" id="TIGR00693">
    <property type="entry name" value="thiE"/>
    <property type="match status" value="1"/>
</dbReference>
<dbReference type="AlphaFoldDB" id="A0A9D1UZ60"/>
<dbReference type="EC" id="2.5.1.3" evidence="13"/>
<evidence type="ECO:0000256" key="12">
    <source>
        <dbReference type="ARBA" id="ARBA00047883"/>
    </source>
</evidence>
<evidence type="ECO:0000259" key="15">
    <source>
        <dbReference type="Pfam" id="PF08543"/>
    </source>
</evidence>
<reference evidence="16" key="1">
    <citation type="journal article" date="2021" name="PeerJ">
        <title>Extensive microbial diversity within the chicken gut microbiome revealed by metagenomics and culture.</title>
        <authorList>
            <person name="Gilroy R."/>
            <person name="Ravi A."/>
            <person name="Getino M."/>
            <person name="Pursley I."/>
            <person name="Horton D.L."/>
            <person name="Alikhan N.F."/>
            <person name="Baker D."/>
            <person name="Gharbi K."/>
            <person name="Hall N."/>
            <person name="Watson M."/>
            <person name="Adriaenssens E.M."/>
            <person name="Foster-Nyarko E."/>
            <person name="Jarju S."/>
            <person name="Secka A."/>
            <person name="Antonio M."/>
            <person name="Oren A."/>
            <person name="Chaudhuri R.R."/>
            <person name="La Ragione R."/>
            <person name="Hildebrand F."/>
            <person name="Pallen M.J."/>
        </authorList>
    </citation>
    <scope>NUCLEOTIDE SEQUENCE</scope>
    <source>
        <strain evidence="16">23274</strain>
    </source>
</reference>
<evidence type="ECO:0000256" key="6">
    <source>
        <dbReference type="ARBA" id="ARBA00022840"/>
    </source>
</evidence>
<gene>
    <name evidence="13" type="primary">thiE</name>
    <name evidence="16" type="ORF">H9863_03300</name>
</gene>
<comment type="cofactor">
    <cofactor evidence="13">
        <name>Mg(2+)</name>
        <dbReference type="ChEBI" id="CHEBI:18420"/>
    </cofactor>
    <text evidence="13">Binds 1 Mg(2+) ion per subunit.</text>
</comment>
<dbReference type="EMBL" id="DXFT01000065">
    <property type="protein sequence ID" value="HIX03127.1"/>
    <property type="molecule type" value="Genomic_DNA"/>
</dbReference>
<feature type="domain" description="Thiamine phosphate synthase/TenI" evidence="14">
    <location>
        <begin position="446"/>
        <end position="625"/>
    </location>
</feature>
<dbReference type="CDD" id="cd00564">
    <property type="entry name" value="TMP_TenI"/>
    <property type="match status" value="2"/>
</dbReference>
<keyword evidence="9" id="KW-0511">Multifunctional enzyme</keyword>
<dbReference type="SUPFAM" id="SSF53613">
    <property type="entry name" value="Ribokinase-like"/>
    <property type="match status" value="1"/>
</dbReference>
<evidence type="ECO:0000256" key="7">
    <source>
        <dbReference type="ARBA" id="ARBA00022842"/>
    </source>
</evidence>
<dbReference type="GO" id="GO:0009229">
    <property type="term" value="P:thiamine diphosphate biosynthetic process"/>
    <property type="evidence" value="ECO:0007669"/>
    <property type="project" value="UniProtKB-UniRule"/>
</dbReference>
<feature type="binding site" evidence="13">
    <location>
        <begin position="569"/>
        <end position="571"/>
    </location>
    <ligand>
        <name>2-[(2R,5Z)-2-carboxy-4-methylthiazol-5(2H)-ylidene]ethyl phosphate</name>
        <dbReference type="ChEBI" id="CHEBI:62899"/>
    </ligand>
</feature>
<comment type="catalytic activity">
    <reaction evidence="10 13">
        <text>4-methyl-5-(2-phosphooxyethyl)-thiazole + 4-amino-2-methyl-5-(diphosphooxymethyl)pyrimidine + H(+) = thiamine phosphate + diphosphate</text>
        <dbReference type="Rhea" id="RHEA:22328"/>
        <dbReference type="ChEBI" id="CHEBI:15378"/>
        <dbReference type="ChEBI" id="CHEBI:33019"/>
        <dbReference type="ChEBI" id="CHEBI:37575"/>
        <dbReference type="ChEBI" id="CHEBI:57841"/>
        <dbReference type="ChEBI" id="CHEBI:58296"/>
        <dbReference type="EC" id="2.5.1.3"/>
    </reaction>
</comment>
<dbReference type="InterPro" id="IPR034291">
    <property type="entry name" value="TMP_synthase"/>
</dbReference>
<comment type="caution">
    <text evidence="13">Lacks conserved residue(s) required for the propagation of feature annotation.</text>
</comment>
<dbReference type="GO" id="GO:0004789">
    <property type="term" value="F:thiamine-phosphate diphosphorylase activity"/>
    <property type="evidence" value="ECO:0007669"/>
    <property type="project" value="UniProtKB-UniRule"/>
</dbReference>
<feature type="binding site" evidence="13">
    <location>
        <position position="572"/>
    </location>
    <ligand>
        <name>4-amino-2-methyl-5-(diphosphooxymethyl)pyrimidine</name>
        <dbReference type="ChEBI" id="CHEBI:57841"/>
    </ligand>
</feature>
<dbReference type="Gene3D" id="3.20.20.70">
    <property type="entry name" value="Aldolase class I"/>
    <property type="match status" value="2"/>
</dbReference>
<sequence length="649" mass="71713">MKWIVITAAEAVENETVICNLLFAAGLEILHLRKPGWRTEGYEQFITAIEPRYRERIVVHDHYELVDKYRLRGIHLRSGEAGKHALYPKVNSISCHSVEEIRSLPFRPSYCFLSPVFDSISKAGYSSPFGQVPEVKECPVPVIALGGITPERVDACREAGFAGVAVLGYLWEKPVEALMRFRRLHTPFALSVAGFDPSGGAGIGADLKTFETTGSYGLSACTGITFQNEDTYTGTHWLAPAEILKQCELQFRHHRPEYIKIGLVESFEALDELTAGLKDLCPGSRLIWDPILKASAGYVFHPEDAGCIGHILPRLFLLTPNTEEVHQLFGAHAGIEELQQACRQYGISVLWKGGHNEGGESTDCLITTEKVYRYTLRKSLYGKHGTGCMLSAAITSYLAQGDSLPLACNKAQVYVGQVIESSDSLLGYHALHQTAVPHPGELSLQYITAPKEGMTLAEQVEAVCRGGMRWVQLRMKGASVADFLETGRLVKAICRRYNCLFIVNDQVEVARQLDADGVHLGKEDMDPLEARQLLGPEKIIGATCNTWEDVLLRQQQGVDYIGLGPYTFTTTKEKLSPVLGIEGYRHLLEAMRQQNIHIPVFAIGGITEKDIPELAKTGIQGIALSGLIKNSTDPCAKTKEIIRLLDNFF</sequence>
<evidence type="ECO:0000256" key="13">
    <source>
        <dbReference type="HAMAP-Rule" id="MF_00097"/>
    </source>
</evidence>
<dbReference type="SUPFAM" id="SSF51391">
    <property type="entry name" value="Thiamin phosphate synthase"/>
    <property type="match status" value="2"/>
</dbReference>
<dbReference type="GO" id="GO:0009228">
    <property type="term" value="P:thiamine biosynthetic process"/>
    <property type="evidence" value="ECO:0007669"/>
    <property type="project" value="UniProtKB-KW"/>
</dbReference>
<evidence type="ECO:0000256" key="5">
    <source>
        <dbReference type="ARBA" id="ARBA00022777"/>
    </source>
</evidence>
<comment type="catalytic activity">
    <reaction evidence="12 13">
        <text>2-[(2R,5Z)-2-carboxy-4-methylthiazol-5(2H)-ylidene]ethyl phosphate + 4-amino-2-methyl-5-(diphosphooxymethyl)pyrimidine + 2 H(+) = thiamine phosphate + CO2 + diphosphate</text>
        <dbReference type="Rhea" id="RHEA:47844"/>
        <dbReference type="ChEBI" id="CHEBI:15378"/>
        <dbReference type="ChEBI" id="CHEBI:16526"/>
        <dbReference type="ChEBI" id="CHEBI:33019"/>
        <dbReference type="ChEBI" id="CHEBI:37575"/>
        <dbReference type="ChEBI" id="CHEBI:57841"/>
        <dbReference type="ChEBI" id="CHEBI:62899"/>
        <dbReference type="EC" id="2.5.1.3"/>
    </reaction>
</comment>
<evidence type="ECO:0000259" key="14">
    <source>
        <dbReference type="Pfam" id="PF02581"/>
    </source>
</evidence>
<evidence type="ECO:0000256" key="2">
    <source>
        <dbReference type="ARBA" id="ARBA00022679"/>
    </source>
</evidence>
<comment type="similarity">
    <text evidence="13">Belongs to the thiamine-phosphate synthase family.</text>
</comment>
<organism evidence="16 17">
    <name type="scientific">Candidatus Odoribacter faecigallinarum</name>
    <dbReference type="NCBI Taxonomy" id="2838706"/>
    <lineage>
        <taxon>Bacteria</taxon>
        <taxon>Pseudomonadati</taxon>
        <taxon>Bacteroidota</taxon>
        <taxon>Bacteroidia</taxon>
        <taxon>Bacteroidales</taxon>
        <taxon>Odoribacteraceae</taxon>
        <taxon>Odoribacter</taxon>
    </lineage>
</organism>
<dbReference type="CDD" id="cd01169">
    <property type="entry name" value="HMPP_kinase"/>
    <property type="match status" value="1"/>
</dbReference>
<evidence type="ECO:0000313" key="16">
    <source>
        <dbReference type="EMBL" id="HIX03127.1"/>
    </source>
</evidence>
<feature type="binding site" evidence="13">
    <location>
        <position position="543"/>
    </location>
    <ligand>
        <name>4-amino-2-methyl-5-(diphosphooxymethyl)pyrimidine</name>
        <dbReference type="ChEBI" id="CHEBI:57841"/>
    </ligand>
</feature>
<evidence type="ECO:0000256" key="9">
    <source>
        <dbReference type="ARBA" id="ARBA00023268"/>
    </source>
</evidence>
<feature type="binding site" evidence="13">
    <location>
        <position position="524"/>
    </location>
    <ligand>
        <name>Mg(2+)</name>
        <dbReference type="ChEBI" id="CHEBI:18420"/>
    </ligand>
</feature>
<keyword evidence="4" id="KW-0547">Nucleotide-binding</keyword>
<dbReference type="Pfam" id="PF08543">
    <property type="entry name" value="Phos_pyr_kin"/>
    <property type="match status" value="1"/>
</dbReference>
<evidence type="ECO:0000256" key="3">
    <source>
        <dbReference type="ARBA" id="ARBA00022723"/>
    </source>
</evidence>
<feature type="domain" description="Pyridoxamine kinase/Phosphomethylpyrimidine kinase" evidence="15">
    <location>
        <begin position="196"/>
        <end position="423"/>
    </location>
</feature>
<dbReference type="GO" id="GO:0005829">
    <property type="term" value="C:cytosol"/>
    <property type="evidence" value="ECO:0007669"/>
    <property type="project" value="TreeGrafter"/>
</dbReference>
<protein>
    <recommendedName>
        <fullName evidence="13">Thiamine-phosphate synthase</fullName>
        <shortName evidence="13">TP synthase</shortName>
        <shortName evidence="13">TPS</shortName>
        <ecNumber evidence="13">2.5.1.3</ecNumber>
    </recommendedName>
    <alternativeName>
        <fullName evidence="13">Thiamine-phosphate pyrophosphorylase</fullName>
        <shortName evidence="13">TMP pyrophosphorylase</shortName>
        <shortName evidence="13">TMP-PPase</shortName>
    </alternativeName>
</protein>
<dbReference type="InterPro" id="IPR013749">
    <property type="entry name" value="PM/HMP-P_kinase-1"/>
</dbReference>
<evidence type="ECO:0000256" key="1">
    <source>
        <dbReference type="ARBA" id="ARBA00005165"/>
    </source>
</evidence>
<reference evidence="16" key="2">
    <citation type="submission" date="2021-04" db="EMBL/GenBank/DDBJ databases">
        <authorList>
            <person name="Gilroy R."/>
        </authorList>
    </citation>
    <scope>NUCLEOTIDE SEQUENCE</scope>
    <source>
        <strain evidence="16">23274</strain>
    </source>
</reference>
<keyword evidence="7 13" id="KW-0460">Magnesium</keyword>
<keyword evidence="3 13" id="KW-0479">Metal-binding</keyword>
<feature type="binding site" evidence="13">
    <location>
        <position position="505"/>
    </location>
    <ligand>
        <name>Mg(2+)</name>
        <dbReference type="ChEBI" id="CHEBI:18420"/>
    </ligand>
</feature>
<comment type="pathway">
    <text evidence="1 13">Cofactor biosynthesis; thiamine diphosphate biosynthesis; thiamine phosphate from 4-amino-2-methyl-5-diphosphomethylpyrimidine and 4-methyl-5-(2-phosphoethyl)-thiazole: step 1/1.</text>
</comment>
<dbReference type="Gene3D" id="3.40.1190.20">
    <property type="match status" value="1"/>
</dbReference>